<comment type="function">
    <text evidence="4">Ribosomal protein P0 is the functional equivalent of E.coli protein L10.</text>
</comment>
<feature type="compositionally biased region" description="Acidic residues" evidence="5">
    <location>
        <begin position="291"/>
        <end position="300"/>
    </location>
</feature>
<organism evidence="7 8">
    <name type="scientific">Aduncisulcus paluster</name>
    <dbReference type="NCBI Taxonomy" id="2918883"/>
    <lineage>
        <taxon>Eukaryota</taxon>
        <taxon>Metamonada</taxon>
        <taxon>Carpediemonas-like organisms</taxon>
        <taxon>Aduncisulcus</taxon>
    </lineage>
</organism>
<dbReference type="InterPro" id="IPR043164">
    <property type="entry name" value="Ribosomal_uL10-like_insert_sf"/>
</dbReference>
<accession>A0ABQ5KRY9</accession>
<dbReference type="CDD" id="cd05795">
    <property type="entry name" value="Ribosomal_P0_L10e"/>
    <property type="match status" value="1"/>
</dbReference>
<evidence type="ECO:0000313" key="7">
    <source>
        <dbReference type="EMBL" id="GKT34761.1"/>
    </source>
</evidence>
<evidence type="ECO:0000256" key="2">
    <source>
        <dbReference type="ARBA" id="ARBA00022980"/>
    </source>
</evidence>
<dbReference type="InterPro" id="IPR050323">
    <property type="entry name" value="Ribosomal_protein_uL10"/>
</dbReference>
<dbReference type="PANTHER" id="PTHR45699:SF3">
    <property type="entry name" value="LARGE RIBOSOMAL SUBUNIT PROTEIN UL10"/>
    <property type="match status" value="1"/>
</dbReference>
<evidence type="ECO:0000256" key="4">
    <source>
        <dbReference type="PIRNR" id="PIRNR039087"/>
    </source>
</evidence>
<proteinExistence type="inferred from homology"/>
<dbReference type="EMBL" id="BQXS01010862">
    <property type="protein sequence ID" value="GKT34761.1"/>
    <property type="molecule type" value="Genomic_DNA"/>
</dbReference>
<dbReference type="Pfam" id="PF17777">
    <property type="entry name" value="RL10P_insert"/>
    <property type="match status" value="1"/>
</dbReference>
<keyword evidence="3 4" id="KW-0687">Ribonucleoprotein</keyword>
<dbReference type="InterPro" id="IPR043141">
    <property type="entry name" value="Ribosomal_uL10-like_sf"/>
</dbReference>
<evidence type="ECO:0000256" key="1">
    <source>
        <dbReference type="ARBA" id="ARBA00008889"/>
    </source>
</evidence>
<feature type="domain" description="Large ribosomal subunit protein uL10-like insertion" evidence="6">
    <location>
        <begin position="109"/>
        <end position="178"/>
    </location>
</feature>
<evidence type="ECO:0000259" key="6">
    <source>
        <dbReference type="Pfam" id="PF17777"/>
    </source>
</evidence>
<comment type="caution">
    <text evidence="7">The sequence shown here is derived from an EMBL/GenBank/DDBJ whole genome shotgun (WGS) entry which is preliminary data.</text>
</comment>
<gene>
    <name evidence="7" type="ORF">ADUPG1_008054</name>
</gene>
<dbReference type="Gene3D" id="3.30.70.1730">
    <property type="match status" value="1"/>
</dbReference>
<dbReference type="Pfam" id="PF00428">
    <property type="entry name" value="Ribosomal_60s"/>
    <property type="match status" value="1"/>
</dbReference>
<evidence type="ECO:0000256" key="5">
    <source>
        <dbReference type="SAM" id="MobiDB-lite"/>
    </source>
</evidence>
<evidence type="ECO:0000313" key="8">
    <source>
        <dbReference type="Proteomes" id="UP001057375"/>
    </source>
</evidence>
<reference evidence="7" key="1">
    <citation type="submission" date="2022-03" db="EMBL/GenBank/DDBJ databases">
        <title>Draft genome sequence of Aduncisulcus paluster, a free-living microaerophilic Fornicata.</title>
        <authorList>
            <person name="Yuyama I."/>
            <person name="Kume K."/>
            <person name="Tamura T."/>
            <person name="Inagaki Y."/>
            <person name="Hashimoto T."/>
        </authorList>
    </citation>
    <scope>NUCLEOTIDE SEQUENCE</scope>
    <source>
        <strain evidence="7">NY0171</strain>
    </source>
</reference>
<dbReference type="InterPro" id="IPR040637">
    <property type="entry name" value="Ribosomal_uL10-like_insert"/>
</dbReference>
<keyword evidence="8" id="KW-1185">Reference proteome</keyword>
<dbReference type="InterPro" id="IPR001790">
    <property type="entry name" value="Ribosomal_uL10"/>
</dbReference>
<dbReference type="InterPro" id="IPR030670">
    <property type="entry name" value="uL10_eukaryotes"/>
</dbReference>
<feature type="compositionally biased region" description="Basic and acidic residues" evidence="5">
    <location>
        <begin position="280"/>
        <end position="290"/>
    </location>
</feature>
<feature type="region of interest" description="Disordered" evidence="5">
    <location>
        <begin position="279"/>
        <end position="309"/>
    </location>
</feature>
<evidence type="ECO:0000256" key="3">
    <source>
        <dbReference type="ARBA" id="ARBA00023274"/>
    </source>
</evidence>
<dbReference type="Gene3D" id="3.90.105.20">
    <property type="match status" value="1"/>
</dbReference>
<dbReference type="Proteomes" id="UP001057375">
    <property type="component" value="Unassembled WGS sequence"/>
</dbReference>
<keyword evidence="2 4" id="KW-0689">Ribosomal protein</keyword>
<comment type="similarity">
    <text evidence="1 4">Belongs to the universal ribosomal protein uL10 family.</text>
</comment>
<sequence>MPLKPEKKKAYFEKLENAFHQYSKILIVGVDNVGSKQMQDIRFTLRGKAEVILGKNSLMRFVLRKIVKEIPALGQLNKYLKGNVGFVFTDEDPAEIREILTSFRRKAPAKAGTIAPCDVVVEPMSTGLAPNQVGVLQVLDIPVKVARGAVEITEAVKIITKGDIVGPSEANLLSMIKIEPFFYGLEVCMIYDDGEMYSPDVLDLTDEDYLRAVKTAVTNMTALALGGHIPSELAAPHIFREVFRNILSVVAETEITFPAVAELKEYLADPSKFVVAAPVEEEKAEEKAADAEEEEEEESSSEGGFGGLF</sequence>
<name>A0ABQ5KRY9_9EUKA</name>
<dbReference type="PANTHER" id="PTHR45699">
    <property type="entry name" value="60S ACIDIC RIBOSOMAL PROTEIN P0"/>
    <property type="match status" value="1"/>
</dbReference>
<protein>
    <recommendedName>
        <fullName evidence="4">60S acidic ribosomal protein P0</fullName>
    </recommendedName>
</protein>
<dbReference type="SUPFAM" id="SSF160369">
    <property type="entry name" value="Ribosomal protein L10-like"/>
    <property type="match status" value="1"/>
</dbReference>
<dbReference type="PIRSF" id="PIRSF039087">
    <property type="entry name" value="L10E"/>
    <property type="match status" value="1"/>
</dbReference>
<dbReference type="Pfam" id="PF00466">
    <property type="entry name" value="Ribosomal_L10"/>
    <property type="match status" value="1"/>
</dbReference>